<comment type="caution">
    <text evidence="2">The sequence shown here is derived from an EMBL/GenBank/DDBJ whole genome shotgun (WGS) entry which is preliminary data.</text>
</comment>
<evidence type="ECO:0000313" key="4">
    <source>
        <dbReference type="Proteomes" id="UP000443070"/>
    </source>
</evidence>
<reference evidence="4 5" key="1">
    <citation type="journal article" date="2019" name="Nat. Med.">
        <title>A library of human gut bacterial isolates paired with longitudinal multiomics data enables mechanistic microbiome research.</title>
        <authorList>
            <person name="Poyet M."/>
            <person name="Groussin M."/>
            <person name="Gibbons S.M."/>
            <person name="Avila-Pacheco J."/>
            <person name="Jiang X."/>
            <person name="Kearney S.M."/>
            <person name="Perrotta A.R."/>
            <person name="Berdy B."/>
            <person name="Zhao S."/>
            <person name="Lieberman T.D."/>
            <person name="Swanson P.K."/>
            <person name="Smith M."/>
            <person name="Roesemann S."/>
            <person name="Alexander J.E."/>
            <person name="Rich S.A."/>
            <person name="Livny J."/>
            <person name="Vlamakis H."/>
            <person name="Clish C."/>
            <person name="Bullock K."/>
            <person name="Deik A."/>
            <person name="Scott J."/>
            <person name="Pierce K.A."/>
            <person name="Xavier R.J."/>
            <person name="Alm E.J."/>
        </authorList>
    </citation>
    <scope>NUCLEOTIDE SEQUENCE [LARGE SCALE GENOMIC DNA]</scope>
    <source>
        <strain evidence="2 5">BIOML-A13</strain>
        <strain evidence="3 4">BIOML-A3</strain>
    </source>
</reference>
<keyword evidence="1" id="KW-0732">Signal</keyword>
<dbReference type="RefSeq" id="WP_155164288.1">
    <property type="nucleotide sequence ID" value="NZ_WNBG01000014.1"/>
</dbReference>
<evidence type="ECO:0000313" key="3">
    <source>
        <dbReference type="EMBL" id="MTU04961.1"/>
    </source>
</evidence>
<protein>
    <submittedName>
        <fullName evidence="2">DUF3887 domain-containing protein</fullName>
    </submittedName>
</protein>
<accession>A0A7X3BWI8</accession>
<dbReference type="OrthoDB" id="1666115at2"/>
<evidence type="ECO:0000313" key="2">
    <source>
        <dbReference type="EMBL" id="MTT76829.1"/>
    </source>
</evidence>
<keyword evidence="4" id="KW-1185">Reference proteome</keyword>
<dbReference type="AlphaFoldDB" id="A0A7X3BWI8"/>
<evidence type="ECO:0000313" key="5">
    <source>
        <dbReference type="Proteomes" id="UP000484547"/>
    </source>
</evidence>
<proteinExistence type="predicted"/>
<dbReference type="EMBL" id="WNBM01000012">
    <property type="protein sequence ID" value="MTT76829.1"/>
    <property type="molecule type" value="Genomic_DNA"/>
</dbReference>
<sequence>MKKTIILLILTLMMVVSGMCYAAGDGSDLNRQQKVADKFMAVLSGDAAAVTQLQVDMVPELAEKMTAANFAALQKQMKEQFGIQKSVRFAVYERFDQGDRLTYLVGYSRQQAVRAVYGFDKNGKLSEFVFVPLEVKAAQK</sequence>
<feature type="chain" id="PRO_5031089462" evidence="1">
    <location>
        <begin position="23"/>
        <end position="140"/>
    </location>
</feature>
<gene>
    <name evidence="2" type="ORF">GMD11_11265</name>
    <name evidence="3" type="ORF">GMD18_11260</name>
</gene>
<dbReference type="Proteomes" id="UP000443070">
    <property type="component" value="Unassembled WGS sequence"/>
</dbReference>
<dbReference type="Proteomes" id="UP000484547">
    <property type="component" value="Unassembled WGS sequence"/>
</dbReference>
<evidence type="ECO:0000256" key="1">
    <source>
        <dbReference type="SAM" id="SignalP"/>
    </source>
</evidence>
<organism evidence="2 5">
    <name type="scientific">Phascolarctobacterium faecium</name>
    <dbReference type="NCBI Taxonomy" id="33025"/>
    <lineage>
        <taxon>Bacteria</taxon>
        <taxon>Bacillati</taxon>
        <taxon>Bacillota</taxon>
        <taxon>Negativicutes</taxon>
        <taxon>Acidaminococcales</taxon>
        <taxon>Acidaminococcaceae</taxon>
        <taxon>Phascolarctobacterium</taxon>
    </lineage>
</organism>
<name>A0A7X3BWI8_9FIRM</name>
<feature type="signal peptide" evidence="1">
    <location>
        <begin position="1"/>
        <end position="22"/>
    </location>
</feature>
<dbReference type="EMBL" id="WNBW01000014">
    <property type="protein sequence ID" value="MTU04961.1"/>
    <property type="molecule type" value="Genomic_DNA"/>
</dbReference>